<feature type="compositionally biased region" description="Basic and acidic residues" evidence="1">
    <location>
        <begin position="396"/>
        <end position="412"/>
    </location>
</feature>
<evidence type="ECO:0000313" key="3">
    <source>
        <dbReference type="Proteomes" id="UP000230069"/>
    </source>
</evidence>
<protein>
    <submittedName>
        <fullName evidence="2">Uncharacterized protein</fullName>
    </submittedName>
</protein>
<feature type="compositionally biased region" description="Polar residues" evidence="1">
    <location>
        <begin position="69"/>
        <end position="80"/>
    </location>
</feature>
<feature type="compositionally biased region" description="Basic and acidic residues" evidence="1">
    <location>
        <begin position="533"/>
        <end position="551"/>
    </location>
</feature>
<dbReference type="InParanoid" id="A0A2G5CUX6"/>
<evidence type="ECO:0000256" key="1">
    <source>
        <dbReference type="SAM" id="MobiDB-lite"/>
    </source>
</evidence>
<feature type="compositionally biased region" description="Basic and acidic residues" evidence="1">
    <location>
        <begin position="348"/>
        <end position="374"/>
    </location>
</feature>
<dbReference type="Proteomes" id="UP000230069">
    <property type="component" value="Unassembled WGS sequence"/>
</dbReference>
<feature type="region of interest" description="Disordered" evidence="1">
    <location>
        <begin position="591"/>
        <end position="642"/>
    </location>
</feature>
<dbReference type="PANTHER" id="PTHR33448:SF4">
    <property type="entry name" value="CHLOROPLAST PROTEIN HCF243"/>
    <property type="match status" value="1"/>
</dbReference>
<dbReference type="STRING" id="218851.A0A2G5CUX6"/>
<keyword evidence="3" id="KW-1185">Reference proteome</keyword>
<feature type="compositionally biased region" description="Basic and acidic residues" evidence="1">
    <location>
        <begin position="591"/>
        <end position="604"/>
    </location>
</feature>
<feature type="compositionally biased region" description="Low complexity" evidence="1">
    <location>
        <begin position="623"/>
        <end position="637"/>
    </location>
</feature>
<sequence>MVESERSHRSGRRRRRFITSELFLCFSSRSSSSSSSSMKISSKSILSPGRNREPSLSLSSSLSRRLRSNGSMKGGQSSPMFPTGSKKKGSSFEPPEPSSPKVTCIGQVRVKSKKKHGRKLRNRSQRRGEVSFRKTEQNQDGNGIHHQQQQQECLPHRNQRWVHLPLSICETLRAFGAEFNCFLPCGGRSSSSSCSWTSEREKVEKRRGSNGTARSSSSCGAVFARWLFALQENEEKGREIESVVMREEEKRVEREVVREIEMEISEEKLETKGKIEVEEEEIEEGRESICIPPKNALLLMRSRSAPFRMSSLANQFWESPAPQNIMEKLEHEEEDDEEEDELEVNRSISEERRHGVIEEEEGVKGREMVVKLEEETKDEEMVDKWGSAETFEEDTNQLKEEEIAESRIKVVEEEALENVEVRQEEEEEQQQQQVQEPKSSSDEGKLRIEEREKEFNLLEVEAEEEVKEVVEKRRVSFSTSSTMYFEPESETESEEEEEAAEAVVPLEETAVEKSTEEEVSEEEKEISTSRSSTEQHSKCQEGEDSKERETETSSLLPECLLLMMCEPKLSMEVSKETWVCSTDFVKFRPSEKKALQKNVGDESTKKKRLTSESNPARPTLVVQQPRPQQQKQTQIQPARSSYSKVEPVVAKSMATAVEKKLVNAGGVYEPFVLKRCKSEPMRNSAKLAPEVCFWKKNKLEPHPPPSLGVGATGIGF</sequence>
<feature type="compositionally biased region" description="Acidic residues" evidence="1">
    <location>
        <begin position="487"/>
        <end position="500"/>
    </location>
</feature>
<feature type="compositionally biased region" description="Polar residues" evidence="1">
    <location>
        <begin position="138"/>
        <end position="152"/>
    </location>
</feature>
<dbReference type="EMBL" id="KZ305053">
    <property type="protein sequence ID" value="PIA35084.1"/>
    <property type="molecule type" value="Genomic_DNA"/>
</dbReference>
<accession>A0A2G5CUX6</accession>
<evidence type="ECO:0000313" key="2">
    <source>
        <dbReference type="EMBL" id="PIA35084.1"/>
    </source>
</evidence>
<feature type="region of interest" description="Disordered" evidence="1">
    <location>
        <begin position="27"/>
        <end position="152"/>
    </location>
</feature>
<proteinExistence type="predicted"/>
<feature type="compositionally biased region" description="Low complexity" evidence="1">
    <location>
        <begin position="27"/>
        <end position="47"/>
    </location>
</feature>
<dbReference type="OrthoDB" id="1934890at2759"/>
<feature type="compositionally biased region" description="Basic and acidic residues" evidence="1">
    <location>
        <begin position="126"/>
        <end position="137"/>
    </location>
</feature>
<feature type="compositionally biased region" description="Basic and acidic residues" evidence="1">
    <location>
        <begin position="198"/>
        <end position="207"/>
    </location>
</feature>
<name>A0A2G5CUX6_AQUCA</name>
<gene>
    <name evidence="2" type="ORF">AQUCO_03600026v1</name>
</gene>
<organism evidence="2 3">
    <name type="scientific">Aquilegia coerulea</name>
    <name type="common">Rocky mountain columbine</name>
    <dbReference type="NCBI Taxonomy" id="218851"/>
    <lineage>
        <taxon>Eukaryota</taxon>
        <taxon>Viridiplantae</taxon>
        <taxon>Streptophyta</taxon>
        <taxon>Embryophyta</taxon>
        <taxon>Tracheophyta</taxon>
        <taxon>Spermatophyta</taxon>
        <taxon>Magnoliopsida</taxon>
        <taxon>Ranunculales</taxon>
        <taxon>Ranunculaceae</taxon>
        <taxon>Thalictroideae</taxon>
        <taxon>Aquilegia</taxon>
    </lineage>
</organism>
<feature type="compositionally biased region" description="Acidic residues" evidence="1">
    <location>
        <begin position="413"/>
        <end position="429"/>
    </location>
</feature>
<feature type="compositionally biased region" description="Basic residues" evidence="1">
    <location>
        <begin position="110"/>
        <end position="125"/>
    </location>
</feature>
<dbReference type="PANTHER" id="PTHR33448">
    <property type="entry name" value="CHLOROPLAST PROTEIN HCF243-RELATED"/>
    <property type="match status" value="1"/>
</dbReference>
<reference evidence="2 3" key="1">
    <citation type="submission" date="2017-09" db="EMBL/GenBank/DDBJ databases">
        <title>WGS assembly of Aquilegia coerulea Goldsmith.</title>
        <authorList>
            <person name="Hodges S."/>
            <person name="Kramer E."/>
            <person name="Nordborg M."/>
            <person name="Tomkins J."/>
            <person name="Borevitz J."/>
            <person name="Derieg N."/>
            <person name="Yan J."/>
            <person name="Mihaltcheva S."/>
            <person name="Hayes R.D."/>
            <person name="Rokhsar D."/>
        </authorList>
    </citation>
    <scope>NUCLEOTIDE SEQUENCE [LARGE SCALE GENOMIC DNA]</scope>
    <source>
        <strain evidence="3">cv. Goldsmith</strain>
    </source>
</reference>
<feature type="region of interest" description="Disordered" evidence="1">
    <location>
        <begin position="329"/>
        <end position="556"/>
    </location>
</feature>
<dbReference type="AlphaFoldDB" id="A0A2G5CUX6"/>
<dbReference type="FunCoup" id="A0A2G5CUX6">
    <property type="interactions" value="1006"/>
</dbReference>
<feature type="region of interest" description="Disordered" evidence="1">
    <location>
        <begin position="187"/>
        <end position="216"/>
    </location>
</feature>
<feature type="compositionally biased region" description="Acidic residues" evidence="1">
    <location>
        <begin position="332"/>
        <end position="342"/>
    </location>
</feature>
<feature type="compositionally biased region" description="Basic and acidic residues" evidence="1">
    <location>
        <begin position="439"/>
        <end position="456"/>
    </location>
</feature>